<dbReference type="AlphaFoldDB" id="A0A0F4XJ66"/>
<dbReference type="EMBL" id="JZXC01000022">
    <property type="protein sequence ID" value="KKA05900.1"/>
    <property type="molecule type" value="Genomic_DNA"/>
</dbReference>
<gene>
    <name evidence="1" type="ORF">VP02_20600</name>
</gene>
<protein>
    <submittedName>
        <fullName evidence="1">Uncharacterized protein</fullName>
    </submittedName>
</protein>
<dbReference type="Proteomes" id="UP000033662">
    <property type="component" value="Unassembled WGS sequence"/>
</dbReference>
<accession>A0A0F4XJ66</accession>
<evidence type="ECO:0000313" key="2">
    <source>
        <dbReference type="Proteomes" id="UP000033662"/>
    </source>
</evidence>
<organism evidence="1 2">
    <name type="scientific">Pseudomonas kilonensis</name>
    <dbReference type="NCBI Taxonomy" id="132476"/>
    <lineage>
        <taxon>Bacteria</taxon>
        <taxon>Pseudomonadati</taxon>
        <taxon>Pseudomonadota</taxon>
        <taxon>Gammaproteobacteria</taxon>
        <taxon>Pseudomonadales</taxon>
        <taxon>Pseudomonadaceae</taxon>
        <taxon>Pseudomonas</taxon>
    </lineage>
</organism>
<evidence type="ECO:0000313" key="1">
    <source>
        <dbReference type="EMBL" id="KKA05900.1"/>
    </source>
</evidence>
<dbReference type="OrthoDB" id="9801102at2"/>
<dbReference type="PATRIC" id="fig|132476.4.peg.2763"/>
<name>A0A0F4XJ66_9PSED</name>
<reference evidence="1 2" key="1">
    <citation type="submission" date="2015-03" db="EMBL/GenBank/DDBJ databases">
        <title>Pseudomonas fluorescens 1855-344 Genome sequencing and assembly.</title>
        <authorList>
            <person name="Eng W.W.H."/>
            <person name="Gan H.M."/>
            <person name="Savka M.A."/>
        </authorList>
    </citation>
    <scope>NUCLEOTIDE SEQUENCE [LARGE SCALE GENOMIC DNA]</scope>
    <source>
        <strain evidence="1 2">1855-344</strain>
    </source>
</reference>
<comment type="caution">
    <text evidence="1">The sequence shown here is derived from an EMBL/GenBank/DDBJ whole genome shotgun (WGS) entry which is preliminary data.</text>
</comment>
<proteinExistence type="predicted"/>
<sequence length="189" mass="20862">MGCYTIGVYAERVSPGRVMELRGSTVRNKPVRDCRRDDQDDGGAFFVNRYTTGDVLSPSEGVSLRHCFIYITDESDRMALKLAFETEALRDLCTSEVIALQELPPLVAQSLFRRLADIRAASNILYLPVGKPAELEAAPPGLVVVKLHQNHHLLFSAAHQQVPILSTGNVNWGSVTDVKLLKIGNDNDE</sequence>